<organism evidence="1 2">
    <name type="scientific">Chitinophaga japonensis</name>
    <name type="common">Flexibacter japonensis</name>
    <dbReference type="NCBI Taxonomy" id="104662"/>
    <lineage>
        <taxon>Bacteria</taxon>
        <taxon>Pseudomonadati</taxon>
        <taxon>Bacteroidota</taxon>
        <taxon>Chitinophagia</taxon>
        <taxon>Chitinophagales</taxon>
        <taxon>Chitinophagaceae</taxon>
        <taxon>Chitinophaga</taxon>
    </lineage>
</organism>
<proteinExistence type="predicted"/>
<protein>
    <submittedName>
        <fullName evidence="1">Uncharacterized protein</fullName>
    </submittedName>
</protein>
<dbReference type="AlphaFoldDB" id="A0A562T3Y0"/>
<gene>
    <name evidence="1" type="ORF">LX66_2147</name>
</gene>
<name>A0A562T3Y0_CHIJA</name>
<evidence type="ECO:0000313" key="1">
    <source>
        <dbReference type="EMBL" id="TWI88073.1"/>
    </source>
</evidence>
<dbReference type="Proteomes" id="UP000316778">
    <property type="component" value="Unassembled WGS sequence"/>
</dbReference>
<reference evidence="1 2" key="1">
    <citation type="journal article" date="2013" name="Stand. Genomic Sci.">
        <title>Genomic Encyclopedia of Type Strains, Phase I: The one thousand microbial genomes (KMG-I) project.</title>
        <authorList>
            <person name="Kyrpides N.C."/>
            <person name="Woyke T."/>
            <person name="Eisen J.A."/>
            <person name="Garrity G."/>
            <person name="Lilburn T.G."/>
            <person name="Beck B.J."/>
            <person name="Whitman W.B."/>
            <person name="Hugenholtz P."/>
            <person name="Klenk H.P."/>
        </authorList>
    </citation>
    <scope>NUCLEOTIDE SEQUENCE [LARGE SCALE GENOMIC DNA]</scope>
    <source>
        <strain evidence="1 2">DSM 13484</strain>
    </source>
</reference>
<keyword evidence="2" id="KW-1185">Reference proteome</keyword>
<accession>A0A562T3Y0</accession>
<sequence>MYNCSIPAFPIPMKLLPMRLLPVCVLSLLSVALLLTARDPSSKVYICRSGTSYAYHNRLCQGLRRCTHKIDTVTIEKAVQTGHRKACGYCYR</sequence>
<comment type="caution">
    <text evidence="1">The sequence shown here is derived from an EMBL/GenBank/DDBJ whole genome shotgun (WGS) entry which is preliminary data.</text>
</comment>
<dbReference type="EMBL" id="VLLG01000003">
    <property type="protein sequence ID" value="TWI88073.1"/>
    <property type="molecule type" value="Genomic_DNA"/>
</dbReference>
<evidence type="ECO:0000313" key="2">
    <source>
        <dbReference type="Proteomes" id="UP000316778"/>
    </source>
</evidence>